<proteinExistence type="predicted"/>
<dbReference type="EMBL" id="UZAL01036858">
    <property type="protein sequence ID" value="VDP70657.1"/>
    <property type="molecule type" value="Genomic_DNA"/>
</dbReference>
<organism evidence="1 2">
    <name type="scientific">Schistosoma mattheei</name>
    <dbReference type="NCBI Taxonomy" id="31246"/>
    <lineage>
        <taxon>Eukaryota</taxon>
        <taxon>Metazoa</taxon>
        <taxon>Spiralia</taxon>
        <taxon>Lophotrochozoa</taxon>
        <taxon>Platyhelminthes</taxon>
        <taxon>Trematoda</taxon>
        <taxon>Digenea</taxon>
        <taxon>Strigeidida</taxon>
        <taxon>Schistosomatoidea</taxon>
        <taxon>Schistosomatidae</taxon>
        <taxon>Schistosoma</taxon>
    </lineage>
</organism>
<sequence length="31" mass="3882">MFIYSSLYVYIYFVFVCDYWEINKNTLVIYA</sequence>
<gene>
    <name evidence="1" type="ORF">SMTD_LOCUS16197</name>
</gene>
<reference evidence="1 2" key="1">
    <citation type="submission" date="2018-11" db="EMBL/GenBank/DDBJ databases">
        <authorList>
            <consortium name="Pathogen Informatics"/>
        </authorList>
    </citation>
    <scope>NUCLEOTIDE SEQUENCE [LARGE SCALE GENOMIC DNA]</scope>
    <source>
        <strain>Denwood</strain>
        <strain evidence="2">Zambia</strain>
    </source>
</reference>
<dbReference type="Proteomes" id="UP000269396">
    <property type="component" value="Unassembled WGS sequence"/>
</dbReference>
<keyword evidence="2" id="KW-1185">Reference proteome</keyword>
<protein>
    <submittedName>
        <fullName evidence="1">Uncharacterized protein</fullName>
    </submittedName>
</protein>
<evidence type="ECO:0000313" key="1">
    <source>
        <dbReference type="EMBL" id="VDP70657.1"/>
    </source>
</evidence>
<dbReference type="AlphaFoldDB" id="A0A183PPB1"/>
<accession>A0A183PPB1</accession>
<name>A0A183PPB1_9TREM</name>
<evidence type="ECO:0000313" key="2">
    <source>
        <dbReference type="Proteomes" id="UP000269396"/>
    </source>
</evidence>